<dbReference type="Proteomes" id="UP001341840">
    <property type="component" value="Unassembled WGS sequence"/>
</dbReference>
<protein>
    <submittedName>
        <fullName evidence="1">Uncharacterized protein</fullName>
    </submittedName>
</protein>
<proteinExistence type="predicted"/>
<evidence type="ECO:0000313" key="2">
    <source>
        <dbReference type="Proteomes" id="UP001341840"/>
    </source>
</evidence>
<keyword evidence="2" id="KW-1185">Reference proteome</keyword>
<evidence type="ECO:0000313" key="1">
    <source>
        <dbReference type="EMBL" id="MED6176385.1"/>
    </source>
</evidence>
<reference evidence="1 2" key="1">
    <citation type="journal article" date="2023" name="Plants (Basel)">
        <title>Bridging the Gap: Combining Genomics and Transcriptomics Approaches to Understand Stylosanthes scabra, an Orphan Legume from the Brazilian Caatinga.</title>
        <authorList>
            <person name="Ferreira-Neto J.R.C."/>
            <person name="da Silva M.D."/>
            <person name="Binneck E."/>
            <person name="de Melo N.F."/>
            <person name="da Silva R.H."/>
            <person name="de Melo A.L.T.M."/>
            <person name="Pandolfi V."/>
            <person name="Bustamante F.O."/>
            <person name="Brasileiro-Vidal A.C."/>
            <person name="Benko-Iseppon A.M."/>
        </authorList>
    </citation>
    <scope>NUCLEOTIDE SEQUENCE [LARGE SCALE GENOMIC DNA]</scope>
    <source>
        <tissue evidence="1">Leaves</tissue>
    </source>
</reference>
<organism evidence="1 2">
    <name type="scientific">Stylosanthes scabra</name>
    <dbReference type="NCBI Taxonomy" id="79078"/>
    <lineage>
        <taxon>Eukaryota</taxon>
        <taxon>Viridiplantae</taxon>
        <taxon>Streptophyta</taxon>
        <taxon>Embryophyta</taxon>
        <taxon>Tracheophyta</taxon>
        <taxon>Spermatophyta</taxon>
        <taxon>Magnoliopsida</taxon>
        <taxon>eudicotyledons</taxon>
        <taxon>Gunneridae</taxon>
        <taxon>Pentapetalae</taxon>
        <taxon>rosids</taxon>
        <taxon>fabids</taxon>
        <taxon>Fabales</taxon>
        <taxon>Fabaceae</taxon>
        <taxon>Papilionoideae</taxon>
        <taxon>50 kb inversion clade</taxon>
        <taxon>dalbergioids sensu lato</taxon>
        <taxon>Dalbergieae</taxon>
        <taxon>Pterocarpus clade</taxon>
        <taxon>Stylosanthes</taxon>
    </lineage>
</organism>
<comment type="caution">
    <text evidence="1">The sequence shown here is derived from an EMBL/GenBank/DDBJ whole genome shotgun (WGS) entry which is preliminary data.</text>
</comment>
<accession>A0ABU6VRY3</accession>
<gene>
    <name evidence="1" type="ORF">PIB30_087757</name>
</gene>
<dbReference type="EMBL" id="JASCZI010152594">
    <property type="protein sequence ID" value="MED6176385.1"/>
    <property type="molecule type" value="Genomic_DNA"/>
</dbReference>
<name>A0ABU6VRY3_9FABA</name>
<sequence>MVNSTRNKAILDELAAVKSRQEEFFSNHVNQYNMIRQEQKLLGDAPESFRKSGRPP</sequence>
<feature type="non-terminal residue" evidence="1">
    <location>
        <position position="56"/>
    </location>
</feature>